<feature type="transmembrane region" description="Helical" evidence="6">
    <location>
        <begin position="97"/>
        <end position="123"/>
    </location>
</feature>
<protein>
    <submittedName>
        <fullName evidence="7">Uncharacterized protein</fullName>
    </submittedName>
</protein>
<accession>A0A9D3Q3H6</accession>
<keyword evidence="5 6" id="KW-0472">Membrane</keyword>
<evidence type="ECO:0000256" key="2">
    <source>
        <dbReference type="ARBA" id="ARBA00006843"/>
    </source>
</evidence>
<dbReference type="InterPro" id="IPR007593">
    <property type="entry name" value="CD225/Dispanin_fam"/>
</dbReference>
<evidence type="ECO:0000313" key="8">
    <source>
        <dbReference type="Proteomes" id="UP001046870"/>
    </source>
</evidence>
<dbReference type="EMBL" id="JAFDVH010000007">
    <property type="protein sequence ID" value="KAG7473835.1"/>
    <property type="molecule type" value="Genomic_DNA"/>
</dbReference>
<keyword evidence="3 6" id="KW-0812">Transmembrane</keyword>
<dbReference type="OrthoDB" id="9906841at2759"/>
<evidence type="ECO:0000313" key="7">
    <source>
        <dbReference type="EMBL" id="KAG7473835.1"/>
    </source>
</evidence>
<name>A0A9D3Q3H6_MEGAT</name>
<comment type="caution">
    <text evidence="7">The sequence shown here is derived from an EMBL/GenBank/DDBJ whole genome shotgun (WGS) entry which is preliminary data.</text>
</comment>
<reference evidence="7" key="1">
    <citation type="submission" date="2021-01" db="EMBL/GenBank/DDBJ databases">
        <authorList>
            <person name="Zahm M."/>
            <person name="Roques C."/>
            <person name="Cabau C."/>
            <person name="Klopp C."/>
            <person name="Donnadieu C."/>
            <person name="Jouanno E."/>
            <person name="Lampietro C."/>
            <person name="Louis A."/>
            <person name="Herpin A."/>
            <person name="Echchiki A."/>
            <person name="Berthelot C."/>
            <person name="Parey E."/>
            <person name="Roest-Crollius H."/>
            <person name="Braasch I."/>
            <person name="Postlethwait J."/>
            <person name="Bobe J."/>
            <person name="Montfort J."/>
            <person name="Bouchez O."/>
            <person name="Begum T."/>
            <person name="Mejri S."/>
            <person name="Adams A."/>
            <person name="Chen W.-J."/>
            <person name="Guiguen Y."/>
        </authorList>
    </citation>
    <scope>NUCLEOTIDE SEQUENCE</scope>
    <source>
        <strain evidence="7">YG-15Mar2019-1</strain>
        <tissue evidence="7">Brain</tissue>
    </source>
</reference>
<comment type="subcellular location">
    <subcellularLocation>
        <location evidence="1">Membrane</location>
    </subcellularLocation>
</comment>
<dbReference type="Proteomes" id="UP001046870">
    <property type="component" value="Chromosome 7"/>
</dbReference>
<dbReference type="Pfam" id="PF04505">
    <property type="entry name" value="CD225"/>
    <property type="match status" value="1"/>
</dbReference>
<dbReference type="PANTHER" id="PTHR13999">
    <property type="entry name" value="INTERFERON INDUCIBLE TRANSMEMBRANE PROTEIN"/>
    <property type="match status" value="1"/>
</dbReference>
<proteinExistence type="inferred from homology"/>
<dbReference type="InterPro" id="IPR051517">
    <property type="entry name" value="IFITM_antiviral_protein"/>
</dbReference>
<dbReference type="AlphaFoldDB" id="A0A9D3Q3H6"/>
<gene>
    <name evidence="7" type="ORF">MATL_G00100200</name>
</gene>
<evidence type="ECO:0000256" key="1">
    <source>
        <dbReference type="ARBA" id="ARBA00004370"/>
    </source>
</evidence>
<evidence type="ECO:0000256" key="4">
    <source>
        <dbReference type="ARBA" id="ARBA00022989"/>
    </source>
</evidence>
<evidence type="ECO:0000256" key="6">
    <source>
        <dbReference type="SAM" id="Phobius"/>
    </source>
</evidence>
<evidence type="ECO:0000256" key="3">
    <source>
        <dbReference type="ARBA" id="ARBA00022692"/>
    </source>
</evidence>
<comment type="similarity">
    <text evidence="2">Belongs to the CD225/Dispanin family.</text>
</comment>
<dbReference type="GO" id="GO:0005886">
    <property type="term" value="C:plasma membrane"/>
    <property type="evidence" value="ECO:0007669"/>
    <property type="project" value="TreeGrafter"/>
</dbReference>
<keyword evidence="4 6" id="KW-1133">Transmembrane helix</keyword>
<feature type="transmembrane region" description="Helical" evidence="6">
    <location>
        <begin position="49"/>
        <end position="71"/>
    </location>
</feature>
<organism evidence="7 8">
    <name type="scientific">Megalops atlanticus</name>
    <name type="common">Tarpon</name>
    <name type="synonym">Clupea gigantea</name>
    <dbReference type="NCBI Taxonomy" id="7932"/>
    <lineage>
        <taxon>Eukaryota</taxon>
        <taxon>Metazoa</taxon>
        <taxon>Chordata</taxon>
        <taxon>Craniata</taxon>
        <taxon>Vertebrata</taxon>
        <taxon>Euteleostomi</taxon>
        <taxon>Actinopterygii</taxon>
        <taxon>Neopterygii</taxon>
        <taxon>Teleostei</taxon>
        <taxon>Elopiformes</taxon>
        <taxon>Megalopidae</taxon>
        <taxon>Megalops</taxon>
    </lineage>
</organism>
<sequence>MENVHYQPELLPMQGSSYERLKEPRETTLTHSGVRISAAASAPQPRDHIVWSLFNAIYMNTFCLGFAALYFSVKARDRKVVGDLEGAREYGSTARCLNIVALCLSLVSAVIVIVLLSLGVLAVRQTLREEYGG</sequence>
<evidence type="ECO:0000256" key="5">
    <source>
        <dbReference type="ARBA" id="ARBA00023136"/>
    </source>
</evidence>
<keyword evidence="8" id="KW-1185">Reference proteome</keyword>